<protein>
    <submittedName>
        <fullName evidence="2">Transport and Golgi organization protein 2 homolog isoform X1</fullName>
    </submittedName>
</protein>
<name>A0A6P5S6X6_PRUAV</name>
<accession>A0A6P5S6X6</accession>
<reference evidence="2" key="1">
    <citation type="submission" date="2025-08" db="UniProtKB">
        <authorList>
            <consortium name="RefSeq"/>
        </authorList>
    </citation>
    <scope>IDENTIFICATION</scope>
</reference>
<sequence length="281" mass="32007">MCIAVFVWQTHPIYPLLLLFNRDEFKIGLFGFGFWRPTKPLAWWEGGKILGGRDGLAGGTWLACTRDGKVAFITNVREVEKLAQAKSRGDLAVRFLEGKRSAMEFAEEVAEEAGQYNGYNLILADLCSMAMVYVTNRPKEDKSFVTEVSPGIHVLSNAKQDSPWPKVQRLGDSFKELLHERGGDNDLPMKEMVEKLMMNTIKDDEESLLPHVHPPELEYHLSSIFVEKAPQLGHYGTRSTSAFCVKTSGEVTYYERYLENELWKEGTVTYHMDMDRGEEEK</sequence>
<dbReference type="RefSeq" id="XP_021811469.1">
    <property type="nucleotide sequence ID" value="XM_021955777.1"/>
</dbReference>
<organism evidence="1 2">
    <name type="scientific">Prunus avium</name>
    <name type="common">Cherry</name>
    <name type="synonym">Cerasus avium</name>
    <dbReference type="NCBI Taxonomy" id="42229"/>
    <lineage>
        <taxon>Eukaryota</taxon>
        <taxon>Viridiplantae</taxon>
        <taxon>Streptophyta</taxon>
        <taxon>Embryophyta</taxon>
        <taxon>Tracheophyta</taxon>
        <taxon>Spermatophyta</taxon>
        <taxon>Magnoliopsida</taxon>
        <taxon>eudicotyledons</taxon>
        <taxon>Gunneridae</taxon>
        <taxon>Pentapetalae</taxon>
        <taxon>rosids</taxon>
        <taxon>fabids</taxon>
        <taxon>Rosales</taxon>
        <taxon>Rosaceae</taxon>
        <taxon>Amygdaloideae</taxon>
        <taxon>Amygdaleae</taxon>
        <taxon>Prunus</taxon>
    </lineage>
</organism>
<dbReference type="Proteomes" id="UP000515124">
    <property type="component" value="Unplaced"/>
</dbReference>
<dbReference type="InterPro" id="IPR008551">
    <property type="entry name" value="TANGO2"/>
</dbReference>
<evidence type="ECO:0000313" key="1">
    <source>
        <dbReference type="Proteomes" id="UP000515124"/>
    </source>
</evidence>
<dbReference type="KEGG" id="pavi:110754676"/>
<dbReference type="PANTHER" id="PTHR17985:SF16">
    <property type="entry name" value="TRANSPORT_GOLGI ORGANIZATION-LIKE PROTEIN (DUF833)"/>
    <property type="match status" value="1"/>
</dbReference>
<keyword evidence="1" id="KW-1185">Reference proteome</keyword>
<dbReference type="Pfam" id="PF05742">
    <property type="entry name" value="TANGO2"/>
    <property type="match status" value="1"/>
</dbReference>
<dbReference type="GeneID" id="110754676"/>
<gene>
    <name evidence="2" type="primary">LOC110754676</name>
</gene>
<evidence type="ECO:0000313" key="2">
    <source>
        <dbReference type="RefSeq" id="XP_021811469.1"/>
    </source>
</evidence>
<proteinExistence type="predicted"/>
<dbReference type="AlphaFoldDB" id="A0A6P5S6X6"/>
<dbReference type="PANTHER" id="PTHR17985">
    <property type="entry name" value="SER/THR-RICH PROTEIN T10 IN DGCR REGION"/>
    <property type="match status" value="1"/>
</dbReference>